<dbReference type="OMA" id="DWEIAYL"/>
<comment type="caution">
    <text evidence="2">The sequence shown here is derived from an EMBL/GenBank/DDBJ whole genome shotgun (WGS) entry which is preliminary data.</text>
</comment>
<dbReference type="InterPro" id="IPR051678">
    <property type="entry name" value="AGP_Transferase"/>
</dbReference>
<evidence type="ECO:0000313" key="2">
    <source>
        <dbReference type="EMBL" id="KAB2582672.1"/>
    </source>
</evidence>
<dbReference type="KEGG" id="reb:XU06_12115"/>
<sequence length="343" mass="38919">MTDRTAAEDIAPALEPLVREHIPGTRGAKIVNFKRTERGFSTETYLFDLDGATGESSGFVFRRPPEVSLFPDYDLRRQFLVTQRLAKSDLAVPHVRWIDSGDNPLGSPYYVMDRIGNAEAPSDFPSYHSAGTYFEADEAGRAKMWWGCVETIAQIHRLDPDKLELGFLAYPKFGTHPVEQAVNYLDWAVRWASPDLPPIFDKALAWLRENIYQPEHVTLCWGDARMSNILYGPDQSIAGVLDWEMAYLGDHEADLAWLLFLDWACSEFEGHTPLPGTPSREETIARYEELTGWRVENLLFNEVLAAVLLAVPLLRLSTHLQLGEHTDITAFCKHRLEQLLRDA</sequence>
<feature type="domain" description="Aminoglycoside phosphotransferase" evidence="1">
    <location>
        <begin position="35"/>
        <end position="267"/>
    </location>
</feature>
<evidence type="ECO:0000259" key="1">
    <source>
        <dbReference type="Pfam" id="PF01636"/>
    </source>
</evidence>
<dbReference type="InterPro" id="IPR041726">
    <property type="entry name" value="ACAD10_11_N"/>
</dbReference>
<gene>
    <name evidence="2" type="ORF">BS297_24540</name>
</gene>
<protein>
    <submittedName>
        <fullName evidence="2">Acyl-CoA dehydrogenase</fullName>
    </submittedName>
</protein>
<dbReference type="PANTHER" id="PTHR21310">
    <property type="entry name" value="AMINOGLYCOSIDE PHOSPHOTRANSFERASE-RELATED-RELATED"/>
    <property type="match status" value="1"/>
</dbReference>
<dbReference type="Pfam" id="PF01636">
    <property type="entry name" value="APH"/>
    <property type="match status" value="1"/>
</dbReference>
<accession>A0A5N5E062</accession>
<dbReference type="Proteomes" id="UP000325576">
    <property type="component" value="Unassembled WGS sequence"/>
</dbReference>
<evidence type="ECO:0000313" key="3">
    <source>
        <dbReference type="Proteomes" id="UP000325576"/>
    </source>
</evidence>
<dbReference type="PANTHER" id="PTHR21310:SF57">
    <property type="entry name" value="BLR2944 PROTEIN"/>
    <property type="match status" value="1"/>
</dbReference>
<dbReference type="SUPFAM" id="SSF56112">
    <property type="entry name" value="Protein kinase-like (PK-like)"/>
    <property type="match status" value="1"/>
</dbReference>
<dbReference type="AlphaFoldDB" id="A0A5N5E062"/>
<reference evidence="2 3" key="1">
    <citation type="journal article" date="2017" name="Poromechanics V (2013)">
        <title>Genomic Characterization of the Arsenic-Tolerant Actinobacterium, &lt;i&gt;Rhodococcus erythropolis&lt;/i&gt; S43.</title>
        <authorList>
            <person name="Retamal-Morales G."/>
            <person name="Mehnert M."/>
            <person name="Schwabe R."/>
            <person name="Tischler D."/>
            <person name="Schloemann M."/>
            <person name="Levican G.J."/>
        </authorList>
    </citation>
    <scope>NUCLEOTIDE SEQUENCE [LARGE SCALE GENOMIC DNA]</scope>
    <source>
        <strain evidence="2 3">S43</strain>
    </source>
</reference>
<dbReference type="InterPro" id="IPR011009">
    <property type="entry name" value="Kinase-like_dom_sf"/>
</dbReference>
<proteinExistence type="predicted"/>
<dbReference type="EMBL" id="MRBO01000657">
    <property type="protein sequence ID" value="KAB2582672.1"/>
    <property type="molecule type" value="Genomic_DNA"/>
</dbReference>
<dbReference type="Gene3D" id="3.30.200.20">
    <property type="entry name" value="Phosphorylase Kinase, domain 1"/>
    <property type="match status" value="1"/>
</dbReference>
<dbReference type="CDD" id="cd05154">
    <property type="entry name" value="ACAD10_11_N-like"/>
    <property type="match status" value="1"/>
</dbReference>
<name>A0A5N5E062_RHOER</name>
<dbReference type="InterPro" id="IPR002575">
    <property type="entry name" value="Aminoglycoside_PTrfase"/>
</dbReference>
<organism evidence="2 3">
    <name type="scientific">Rhodococcus erythropolis</name>
    <name type="common">Arthrobacter picolinophilus</name>
    <dbReference type="NCBI Taxonomy" id="1833"/>
    <lineage>
        <taxon>Bacteria</taxon>
        <taxon>Bacillati</taxon>
        <taxon>Actinomycetota</taxon>
        <taxon>Actinomycetes</taxon>
        <taxon>Mycobacteriales</taxon>
        <taxon>Nocardiaceae</taxon>
        <taxon>Rhodococcus</taxon>
        <taxon>Rhodococcus erythropolis group</taxon>
    </lineage>
</organism>
<dbReference type="Gene3D" id="3.90.1200.10">
    <property type="match status" value="1"/>
</dbReference>
<dbReference type="RefSeq" id="WP_020907412.1">
    <property type="nucleotide sequence ID" value="NZ_CP011295.1"/>
</dbReference>